<keyword evidence="9" id="KW-0862">Zinc</keyword>
<dbReference type="InterPro" id="IPR043502">
    <property type="entry name" value="DNA/RNA_pol_sf"/>
</dbReference>
<dbReference type="SUPFAM" id="SSF56672">
    <property type="entry name" value="DNA/RNA polymerases"/>
    <property type="match status" value="1"/>
</dbReference>
<dbReference type="Pfam" id="PF00078">
    <property type="entry name" value="RVT_1"/>
    <property type="match status" value="1"/>
</dbReference>
<feature type="region of interest" description="Disordered" evidence="10">
    <location>
        <begin position="119"/>
        <end position="164"/>
    </location>
</feature>
<evidence type="ECO:0000256" key="3">
    <source>
        <dbReference type="ARBA" id="ARBA00022679"/>
    </source>
</evidence>
<evidence type="ECO:0000256" key="9">
    <source>
        <dbReference type="PROSITE-ProRule" id="PRU00047"/>
    </source>
</evidence>
<dbReference type="GO" id="GO:0004190">
    <property type="term" value="F:aspartic-type endopeptidase activity"/>
    <property type="evidence" value="ECO:0007669"/>
    <property type="project" value="InterPro"/>
</dbReference>
<evidence type="ECO:0000259" key="11">
    <source>
        <dbReference type="PROSITE" id="PS50158"/>
    </source>
</evidence>
<dbReference type="PROSITE" id="PS50158">
    <property type="entry name" value="ZF_CCHC"/>
    <property type="match status" value="1"/>
</dbReference>
<dbReference type="CDD" id="cd00303">
    <property type="entry name" value="retropepsin_like"/>
    <property type="match status" value="1"/>
</dbReference>
<sequence>MVNLTTIQLKDYSSVDEFNARNALPEYLLKKISMSYPPPTTIEEWMTRTKEIDHSYHLTEKILANRRGRKAKTSKTRKNVKMVNLEDDSLDINKLSVKERQELQDKGLCFRCRKPGHISRDCPSKPKKPGKPVSRKVRQVTDEDLEDESEEISDEEDDEDEEDNISINALRATDFETERRRSALLIPGYMQVQDKAIEIKGLIDTGADAVIVNKKIVDKYNLPTVRLPKTLTFRNADDSVNSMGTITHRVEGTFNLHGKKLPTNWYVADIGRDDVLFGMPWIRKYNPNIDWESGRITFKSDIIKKQQQIHKYQCEHDPPEGMLWNFPVKPLNQDLVVSFVRAIPDEDDADPDSERLTFNPSRAIELWYRKKKIRKINKSTEIAIAAKKDQKEKTLDEILPDFVKDYRQVFEKKAASRFPPSRPWDHAIEFKKDFDHHTKGSWRKIYPLTYTERIELDKFIAENLEKGYIRKSKSPLASPFFFVTKKDGSLRPVQDYRALNEGTIKNAYPLPLISDIIDRLKGATIFTKLDVRAGYNNVRIKEGDEWKAAFITPSGLFEPTVMFFGLCNAPATFQNMMNDLFRDMLQEGWMVIYMDDILIFSDNVEDHHERTRRALQRLQDSDLFLKAEKCEFDRQEVEFLGSIIRPGVVAMDPVKLKAIIEWEPPKTVKQVQAFLGFGNFYRRFIRDYSKIVRPLTELTKKDQPFLWTSDCQKAFDTLKKRFTEEPILQIPDPEKPFQIECDASKVATGAVLRQQGEDGLWHPCAYLSKSFTPAERNYQIYDRELLAIVRALEAWRHFLQGSPHPTEILSDHKNLTYFRTAQKLNRRQARWHLFLSEFNIVIKHQPGKSLTQADALSRRSGHDGGENDNKDVVLLGPELFAKAVNVELQERIRDSKLRDNSVVEYITLKGKATKRPEFGKPEDWSDDDGILLYKNRVYVPPDNQLYRDIVKMHHDAPIMGHSGVQKTYDLVKREYMWPGMRKFIVQYVKGCAACQTSKVNTHPIKPGLIPIQHSGDTRPFRTITMDYITDLPESDGFNAVQVVVDHDVSKAAVFSPCTKNITTEGAMDILQRDVYRRFGLPAKVISDLMPLRNQHGTHSWGHIFWPQRLDDYPEPIEVDSSDVSSDDEWSIPSTDPWKVSTPDPEEEAIKWGQTSVQESTPSLTSSSSDSPYSEVESFDLLPELEQLELSTIDELSEDEFHEALKVAVRAPSPPPPPPTTVTKNVEEPRGRCGFFRGTGDDRLGYVNSNGDIFVVPNNPFGISITRIMVAYHLRWPEASVRTTMAASLLIDDVIARRGNFPAFKIEAERTPTTYREALGMSAAESAQWDCIRAVGNESDLVNISLDVFRPEVVERNQNIIVHA</sequence>
<dbReference type="GO" id="GO:0003964">
    <property type="term" value="F:RNA-directed DNA polymerase activity"/>
    <property type="evidence" value="ECO:0007669"/>
    <property type="project" value="UniProtKB-KW"/>
</dbReference>
<keyword evidence="7" id="KW-0378">Hydrolase</keyword>
<dbReference type="CDD" id="cd09274">
    <property type="entry name" value="RNase_HI_RT_Ty3"/>
    <property type="match status" value="1"/>
</dbReference>
<feature type="region of interest" description="Disordered" evidence="10">
    <location>
        <begin position="1116"/>
        <end position="1175"/>
    </location>
</feature>
<dbReference type="CDD" id="cd01647">
    <property type="entry name" value="RT_LTR"/>
    <property type="match status" value="1"/>
</dbReference>
<reference evidence="14" key="1">
    <citation type="submission" date="2022-11" db="EMBL/GenBank/DDBJ databases">
        <title>Genome Sequence of Cubamyces cubensis.</title>
        <authorList>
            <person name="Buettner E."/>
        </authorList>
    </citation>
    <scope>NUCLEOTIDE SEQUENCE</scope>
    <source>
        <strain evidence="14">MPL-01</strain>
    </source>
</reference>
<keyword evidence="3" id="KW-0808">Transferase</keyword>
<dbReference type="Pfam" id="PF08284">
    <property type="entry name" value="RVP_2"/>
    <property type="match status" value="1"/>
</dbReference>
<dbReference type="EC" id="2.7.7.49" evidence="1"/>
<evidence type="ECO:0000256" key="2">
    <source>
        <dbReference type="ARBA" id="ARBA00022664"/>
    </source>
</evidence>
<dbReference type="Gene3D" id="2.40.70.10">
    <property type="entry name" value="Acid Proteases"/>
    <property type="match status" value="1"/>
</dbReference>
<dbReference type="GO" id="GO:0008270">
    <property type="term" value="F:zinc ion binding"/>
    <property type="evidence" value="ECO:0007669"/>
    <property type="project" value="UniProtKB-KW"/>
</dbReference>
<dbReference type="Gene3D" id="3.30.420.10">
    <property type="entry name" value="Ribonuclease H-like superfamily/Ribonuclease H"/>
    <property type="match status" value="1"/>
</dbReference>
<dbReference type="SUPFAM" id="SSF57756">
    <property type="entry name" value="Retrovirus zinc finger-like domains"/>
    <property type="match status" value="1"/>
</dbReference>
<dbReference type="Gene3D" id="3.10.10.10">
    <property type="entry name" value="HIV Type 1 Reverse Transcriptase, subunit A, domain 1"/>
    <property type="match status" value="1"/>
</dbReference>
<dbReference type="InterPro" id="IPR041588">
    <property type="entry name" value="Integrase_H2C2"/>
</dbReference>
<dbReference type="InterPro" id="IPR021109">
    <property type="entry name" value="Peptidase_aspartic_dom_sf"/>
</dbReference>
<keyword evidence="4" id="KW-0548">Nucleotidyltransferase</keyword>
<feature type="domain" description="Peptidase A2" evidence="12">
    <location>
        <begin position="199"/>
        <end position="214"/>
    </location>
</feature>
<dbReference type="Pfam" id="PF17921">
    <property type="entry name" value="Integrase_H2C2"/>
    <property type="match status" value="1"/>
</dbReference>
<dbReference type="InterPro" id="IPR041373">
    <property type="entry name" value="RT_RNaseH"/>
</dbReference>
<accession>A0AAD7XCV2</accession>
<evidence type="ECO:0000313" key="14">
    <source>
        <dbReference type="EMBL" id="KAJ8487536.1"/>
    </source>
</evidence>
<evidence type="ECO:0000256" key="5">
    <source>
        <dbReference type="ARBA" id="ARBA00022722"/>
    </source>
</evidence>
<evidence type="ECO:0000259" key="13">
    <source>
        <dbReference type="PROSITE" id="PS50878"/>
    </source>
</evidence>
<name>A0AAD7XCV2_9APHY</name>
<dbReference type="GO" id="GO:0006508">
    <property type="term" value="P:proteolysis"/>
    <property type="evidence" value="ECO:0007669"/>
    <property type="project" value="InterPro"/>
</dbReference>
<evidence type="ECO:0000256" key="6">
    <source>
        <dbReference type="ARBA" id="ARBA00022759"/>
    </source>
</evidence>
<protein>
    <recommendedName>
        <fullName evidence="1">RNA-directed DNA polymerase</fullName>
        <ecNumber evidence="1">2.7.7.49</ecNumber>
    </recommendedName>
</protein>
<dbReference type="EMBL" id="JAPEVG010000077">
    <property type="protein sequence ID" value="KAJ8487536.1"/>
    <property type="molecule type" value="Genomic_DNA"/>
</dbReference>
<gene>
    <name evidence="14" type="ORF">ONZ51_g4093</name>
</gene>
<dbReference type="FunFam" id="3.30.70.270:FF:000020">
    <property type="entry name" value="Transposon Tf2-6 polyprotein-like Protein"/>
    <property type="match status" value="1"/>
</dbReference>
<feature type="compositionally biased region" description="Basic residues" evidence="10">
    <location>
        <begin position="125"/>
        <end position="138"/>
    </location>
</feature>
<evidence type="ECO:0000313" key="15">
    <source>
        <dbReference type="Proteomes" id="UP001215151"/>
    </source>
</evidence>
<dbReference type="InterPro" id="IPR036397">
    <property type="entry name" value="RNaseH_sf"/>
</dbReference>
<keyword evidence="8" id="KW-0695">RNA-directed DNA polymerase</keyword>
<comment type="caution">
    <text evidence="14">The sequence shown here is derived from an EMBL/GenBank/DDBJ whole genome shotgun (WGS) entry which is preliminary data.</text>
</comment>
<dbReference type="GO" id="GO:0003676">
    <property type="term" value="F:nucleic acid binding"/>
    <property type="evidence" value="ECO:0007669"/>
    <property type="project" value="InterPro"/>
</dbReference>
<evidence type="ECO:0000256" key="8">
    <source>
        <dbReference type="ARBA" id="ARBA00022918"/>
    </source>
</evidence>
<evidence type="ECO:0000256" key="7">
    <source>
        <dbReference type="ARBA" id="ARBA00022801"/>
    </source>
</evidence>
<dbReference type="GO" id="GO:0004519">
    <property type="term" value="F:endonuclease activity"/>
    <property type="evidence" value="ECO:0007669"/>
    <property type="project" value="UniProtKB-KW"/>
</dbReference>
<dbReference type="Gene3D" id="4.10.60.10">
    <property type="entry name" value="Zinc finger, CCHC-type"/>
    <property type="match status" value="1"/>
</dbReference>
<organism evidence="14 15">
    <name type="scientific">Trametes cubensis</name>
    <dbReference type="NCBI Taxonomy" id="1111947"/>
    <lineage>
        <taxon>Eukaryota</taxon>
        <taxon>Fungi</taxon>
        <taxon>Dikarya</taxon>
        <taxon>Basidiomycota</taxon>
        <taxon>Agaricomycotina</taxon>
        <taxon>Agaricomycetes</taxon>
        <taxon>Polyporales</taxon>
        <taxon>Polyporaceae</taxon>
        <taxon>Trametes</taxon>
    </lineage>
</organism>
<feature type="compositionally biased region" description="Acidic residues" evidence="10">
    <location>
        <begin position="1116"/>
        <end position="1129"/>
    </location>
</feature>
<dbReference type="SUPFAM" id="SSF50630">
    <property type="entry name" value="Acid proteases"/>
    <property type="match status" value="1"/>
</dbReference>
<dbReference type="InterPro" id="IPR050951">
    <property type="entry name" value="Retrovirus_Pol_polyprotein"/>
</dbReference>
<keyword evidence="2" id="KW-0507">mRNA processing</keyword>
<feature type="domain" description="CCHC-type" evidence="11">
    <location>
        <begin position="109"/>
        <end position="124"/>
    </location>
</feature>
<dbReference type="InterPro" id="IPR001995">
    <property type="entry name" value="Peptidase_A2_cat"/>
</dbReference>
<keyword evidence="15" id="KW-1185">Reference proteome</keyword>
<evidence type="ECO:0000259" key="12">
    <source>
        <dbReference type="PROSITE" id="PS50175"/>
    </source>
</evidence>
<dbReference type="SUPFAM" id="SSF53098">
    <property type="entry name" value="Ribonuclease H-like"/>
    <property type="match status" value="1"/>
</dbReference>
<keyword evidence="6" id="KW-0255">Endonuclease</keyword>
<dbReference type="InterPro" id="IPR012337">
    <property type="entry name" value="RNaseH-like_sf"/>
</dbReference>
<dbReference type="Gene3D" id="3.30.70.270">
    <property type="match status" value="2"/>
</dbReference>
<keyword evidence="5" id="KW-0540">Nuclease</keyword>
<dbReference type="InterPro" id="IPR000477">
    <property type="entry name" value="RT_dom"/>
</dbReference>
<dbReference type="Gene3D" id="1.10.340.70">
    <property type="match status" value="1"/>
</dbReference>
<dbReference type="GO" id="GO:0006397">
    <property type="term" value="P:mRNA processing"/>
    <property type="evidence" value="ECO:0007669"/>
    <property type="project" value="UniProtKB-KW"/>
</dbReference>
<keyword evidence="9" id="KW-0479">Metal-binding</keyword>
<dbReference type="PROSITE" id="PS50878">
    <property type="entry name" value="RT_POL"/>
    <property type="match status" value="1"/>
</dbReference>
<dbReference type="InterPro" id="IPR001878">
    <property type="entry name" value="Znf_CCHC"/>
</dbReference>
<evidence type="ECO:0000256" key="1">
    <source>
        <dbReference type="ARBA" id="ARBA00012493"/>
    </source>
</evidence>
<proteinExistence type="predicted"/>
<dbReference type="InterPro" id="IPR043128">
    <property type="entry name" value="Rev_trsase/Diguanyl_cyclase"/>
</dbReference>
<feature type="compositionally biased region" description="Low complexity" evidence="10">
    <location>
        <begin position="1155"/>
        <end position="1175"/>
    </location>
</feature>
<dbReference type="Pfam" id="PF17917">
    <property type="entry name" value="RT_RNaseH"/>
    <property type="match status" value="1"/>
</dbReference>
<dbReference type="FunFam" id="1.10.340.70:FF:000001">
    <property type="entry name" value="Retrovirus-related Pol polyprotein from transposon gypsy-like Protein"/>
    <property type="match status" value="1"/>
</dbReference>
<dbReference type="SMART" id="SM00343">
    <property type="entry name" value="ZnF_C2HC"/>
    <property type="match status" value="1"/>
</dbReference>
<keyword evidence="9" id="KW-0863">Zinc-finger</keyword>
<dbReference type="InterPro" id="IPR036875">
    <property type="entry name" value="Znf_CCHC_sf"/>
</dbReference>
<feature type="domain" description="Reverse transcriptase" evidence="13">
    <location>
        <begin position="464"/>
        <end position="644"/>
    </location>
</feature>
<dbReference type="PROSITE" id="PS50175">
    <property type="entry name" value="ASP_PROT_RETROV"/>
    <property type="match status" value="1"/>
</dbReference>
<dbReference type="PANTHER" id="PTHR37984:SF5">
    <property type="entry name" value="PROTEIN NYNRIN-LIKE"/>
    <property type="match status" value="1"/>
</dbReference>
<feature type="compositionally biased region" description="Acidic residues" evidence="10">
    <location>
        <begin position="142"/>
        <end position="164"/>
    </location>
</feature>
<dbReference type="PANTHER" id="PTHR37984">
    <property type="entry name" value="PROTEIN CBG26694"/>
    <property type="match status" value="1"/>
</dbReference>
<evidence type="ECO:0000256" key="10">
    <source>
        <dbReference type="SAM" id="MobiDB-lite"/>
    </source>
</evidence>
<dbReference type="Proteomes" id="UP001215151">
    <property type="component" value="Unassembled WGS sequence"/>
</dbReference>
<evidence type="ECO:0000256" key="4">
    <source>
        <dbReference type="ARBA" id="ARBA00022695"/>
    </source>
</evidence>
<dbReference type="Pfam" id="PF00098">
    <property type="entry name" value="zf-CCHC"/>
    <property type="match status" value="1"/>
</dbReference>